<dbReference type="Proteomes" id="UP000822688">
    <property type="component" value="Chromosome 4"/>
</dbReference>
<evidence type="ECO:0000256" key="1">
    <source>
        <dbReference type="SAM" id="MobiDB-lite"/>
    </source>
</evidence>
<gene>
    <name evidence="2" type="ORF">KC19_4G246900</name>
</gene>
<accession>A0A8T0IES3</accession>
<comment type="caution">
    <text evidence="2">The sequence shown here is derived from an EMBL/GenBank/DDBJ whole genome shotgun (WGS) entry which is preliminary data.</text>
</comment>
<evidence type="ECO:0000313" key="2">
    <source>
        <dbReference type="EMBL" id="KAG0581381.1"/>
    </source>
</evidence>
<reference evidence="2" key="1">
    <citation type="submission" date="2020-06" db="EMBL/GenBank/DDBJ databases">
        <title>WGS assembly of Ceratodon purpureus strain R40.</title>
        <authorList>
            <person name="Carey S.B."/>
            <person name="Jenkins J."/>
            <person name="Shu S."/>
            <person name="Lovell J.T."/>
            <person name="Sreedasyam A."/>
            <person name="Maumus F."/>
            <person name="Tiley G.P."/>
            <person name="Fernandez-Pozo N."/>
            <person name="Barry K."/>
            <person name="Chen C."/>
            <person name="Wang M."/>
            <person name="Lipzen A."/>
            <person name="Daum C."/>
            <person name="Saski C.A."/>
            <person name="Payton A.C."/>
            <person name="Mcbreen J.C."/>
            <person name="Conrad R.E."/>
            <person name="Kollar L.M."/>
            <person name="Olsson S."/>
            <person name="Huttunen S."/>
            <person name="Landis J.B."/>
            <person name="Wickett N.J."/>
            <person name="Johnson M.G."/>
            <person name="Rensing S.A."/>
            <person name="Grimwood J."/>
            <person name="Schmutz J."/>
            <person name="Mcdaniel S.F."/>
        </authorList>
    </citation>
    <scope>NUCLEOTIDE SEQUENCE</scope>
    <source>
        <strain evidence="2">R40</strain>
    </source>
</reference>
<feature type="region of interest" description="Disordered" evidence="1">
    <location>
        <begin position="1"/>
        <end position="23"/>
    </location>
</feature>
<dbReference type="EMBL" id="CM026424">
    <property type="protein sequence ID" value="KAG0581381.1"/>
    <property type="molecule type" value="Genomic_DNA"/>
</dbReference>
<organism evidence="2 3">
    <name type="scientific">Ceratodon purpureus</name>
    <name type="common">Fire moss</name>
    <name type="synonym">Dicranum purpureum</name>
    <dbReference type="NCBI Taxonomy" id="3225"/>
    <lineage>
        <taxon>Eukaryota</taxon>
        <taxon>Viridiplantae</taxon>
        <taxon>Streptophyta</taxon>
        <taxon>Embryophyta</taxon>
        <taxon>Bryophyta</taxon>
        <taxon>Bryophytina</taxon>
        <taxon>Bryopsida</taxon>
        <taxon>Dicranidae</taxon>
        <taxon>Pseudoditrichales</taxon>
        <taxon>Ditrichaceae</taxon>
        <taxon>Ceratodon</taxon>
    </lineage>
</organism>
<sequence>MRSSSSKIAHQMLQNHTPNTLLRNPQIQHVKPTHALQSNASKSRPGVSSFINNSLHLVLPGDGMEAAFVGDHELGSKQGRTPTPTKTNYRDIC</sequence>
<keyword evidence="3" id="KW-1185">Reference proteome</keyword>
<feature type="region of interest" description="Disordered" evidence="1">
    <location>
        <begin position="73"/>
        <end position="93"/>
    </location>
</feature>
<proteinExistence type="predicted"/>
<protein>
    <submittedName>
        <fullName evidence="2">Uncharacterized protein</fullName>
    </submittedName>
</protein>
<name>A0A8T0IES3_CERPU</name>
<feature type="compositionally biased region" description="Polar residues" evidence="1">
    <location>
        <begin position="78"/>
        <end position="87"/>
    </location>
</feature>
<evidence type="ECO:0000313" key="3">
    <source>
        <dbReference type="Proteomes" id="UP000822688"/>
    </source>
</evidence>
<dbReference type="AlphaFoldDB" id="A0A8T0IES3"/>